<dbReference type="GO" id="GO:0005666">
    <property type="term" value="C:RNA polymerase III complex"/>
    <property type="evidence" value="ECO:0007669"/>
    <property type="project" value="TreeGrafter"/>
</dbReference>
<gene>
    <name evidence="2" type="ORF">M430DRAFT_42707</name>
</gene>
<protein>
    <recommendedName>
        <fullName evidence="4">DNA-directed RNA polymerase III subunit Rpc5</fullName>
    </recommendedName>
</protein>
<evidence type="ECO:0008006" key="4">
    <source>
        <dbReference type="Google" id="ProtNLM"/>
    </source>
</evidence>
<proteinExistence type="predicted"/>
<dbReference type="EMBL" id="KZ679012">
    <property type="protein sequence ID" value="PSS16715.1"/>
    <property type="molecule type" value="Genomic_DNA"/>
</dbReference>
<sequence length="346" mass="39262">MADIDLEQYDPDPIKATYDVYIKPRISDDREIYVLQFPNRDAKQHYSNENESQPLKLRIKPEAGMLEVDVPLDVWRNFDREKGIKWGDAMKKSNMTKGGGSYGMPGAFGMGGAQPSGRGRARELDDDVNQQRLLQDYEAAVQQDHVLRKQTLGGQTVPNEDTTPQYMIGVWRENQLHLTPADQIVQMRPQFHHLDAYAEQERQLRARETGAAPARATEARAVHMTVKSSIDGEEDSSDNMAERIMVAQQEPWQHHRYIDEDSVDAWATFHENLFVGNEYEDKQELVEKVPKLSSVFQDSELLDKVSVTRDAAKLSRDKRGGTKGTEDEDQSDTSMTSDSPSDSDSE</sequence>
<dbReference type="Proteomes" id="UP000241818">
    <property type="component" value="Unassembled WGS sequence"/>
</dbReference>
<dbReference type="InParanoid" id="A0A2T3AZX4"/>
<dbReference type="InterPro" id="IPR006886">
    <property type="entry name" value="RNA_pol_III_Rpc5"/>
</dbReference>
<dbReference type="Pfam" id="PF04801">
    <property type="entry name" value="RPC5"/>
    <property type="match status" value="2"/>
</dbReference>
<dbReference type="OrthoDB" id="340681at2759"/>
<feature type="region of interest" description="Disordered" evidence="1">
    <location>
        <begin position="306"/>
        <end position="346"/>
    </location>
</feature>
<dbReference type="PANTHER" id="PTHR12069">
    <property type="entry name" value="DNA-DIRECTED RNA POLYMERASES III 80 KDA POLYPEPTIDE RNA POLYMERASE III SUBUNIT 5"/>
    <property type="match status" value="1"/>
</dbReference>
<accession>A0A2T3AZX4</accession>
<dbReference type="AlphaFoldDB" id="A0A2T3AZX4"/>
<dbReference type="GO" id="GO:0042797">
    <property type="term" value="P:tRNA transcription by RNA polymerase III"/>
    <property type="evidence" value="ECO:0007669"/>
    <property type="project" value="TreeGrafter"/>
</dbReference>
<evidence type="ECO:0000256" key="1">
    <source>
        <dbReference type="SAM" id="MobiDB-lite"/>
    </source>
</evidence>
<reference evidence="2 3" key="1">
    <citation type="journal article" date="2018" name="New Phytol.">
        <title>Comparative genomics and transcriptomics depict ericoid mycorrhizal fungi as versatile saprotrophs and plant mutualists.</title>
        <authorList>
            <person name="Martino E."/>
            <person name="Morin E."/>
            <person name="Grelet G.A."/>
            <person name="Kuo A."/>
            <person name="Kohler A."/>
            <person name="Daghino S."/>
            <person name="Barry K.W."/>
            <person name="Cichocki N."/>
            <person name="Clum A."/>
            <person name="Dockter R.B."/>
            <person name="Hainaut M."/>
            <person name="Kuo R.C."/>
            <person name="LaButti K."/>
            <person name="Lindahl B.D."/>
            <person name="Lindquist E.A."/>
            <person name="Lipzen A."/>
            <person name="Khouja H.R."/>
            <person name="Magnuson J."/>
            <person name="Murat C."/>
            <person name="Ohm R.A."/>
            <person name="Singer S.W."/>
            <person name="Spatafora J.W."/>
            <person name="Wang M."/>
            <person name="Veneault-Fourrey C."/>
            <person name="Henrissat B."/>
            <person name="Grigoriev I.V."/>
            <person name="Martin F.M."/>
            <person name="Perotto S."/>
        </authorList>
    </citation>
    <scope>NUCLEOTIDE SEQUENCE [LARGE SCALE GENOMIC DNA]</scope>
    <source>
        <strain evidence="2 3">ATCC 22711</strain>
    </source>
</reference>
<dbReference type="GeneID" id="36575657"/>
<name>A0A2T3AZX4_AMORE</name>
<organism evidence="2 3">
    <name type="scientific">Amorphotheca resinae ATCC 22711</name>
    <dbReference type="NCBI Taxonomy" id="857342"/>
    <lineage>
        <taxon>Eukaryota</taxon>
        <taxon>Fungi</taxon>
        <taxon>Dikarya</taxon>
        <taxon>Ascomycota</taxon>
        <taxon>Pezizomycotina</taxon>
        <taxon>Leotiomycetes</taxon>
        <taxon>Helotiales</taxon>
        <taxon>Amorphothecaceae</taxon>
        <taxon>Amorphotheca</taxon>
    </lineage>
</organism>
<keyword evidence="3" id="KW-1185">Reference proteome</keyword>
<dbReference type="PANTHER" id="PTHR12069:SF0">
    <property type="entry name" value="DNA-DIRECTED RNA POLYMERASE III SUBUNIT RPC5"/>
    <property type="match status" value="1"/>
</dbReference>
<evidence type="ECO:0000313" key="3">
    <source>
        <dbReference type="Proteomes" id="UP000241818"/>
    </source>
</evidence>
<dbReference type="STRING" id="857342.A0A2T3AZX4"/>
<evidence type="ECO:0000313" key="2">
    <source>
        <dbReference type="EMBL" id="PSS16715.1"/>
    </source>
</evidence>
<dbReference type="RefSeq" id="XP_024720223.1">
    <property type="nucleotide sequence ID" value="XM_024867576.1"/>
</dbReference>
<feature type="compositionally biased region" description="Basic and acidic residues" evidence="1">
    <location>
        <begin position="306"/>
        <end position="320"/>
    </location>
</feature>